<proteinExistence type="predicted"/>
<sequence length="146" mass="15747">MTDTTSPIPILLCGKIPTHVQATCDIVKPEFQVIRICSETEATRAALTALMDPSSEAPTLDGVEYPRPRAVIMGAGYPHDVFTSLRDSVDGAASVPWIRPSSVKPGAQKPSTPPPAEEIASRVRKTLDEHLEEIQAGKGAGEVWWM</sequence>
<organism evidence="1 2">
    <name type="scientific">Monosporascus cannonballus</name>
    <dbReference type="NCBI Taxonomy" id="155416"/>
    <lineage>
        <taxon>Eukaryota</taxon>
        <taxon>Fungi</taxon>
        <taxon>Dikarya</taxon>
        <taxon>Ascomycota</taxon>
        <taxon>Pezizomycotina</taxon>
        <taxon>Sordariomycetes</taxon>
        <taxon>Xylariomycetidae</taxon>
        <taxon>Xylariales</taxon>
        <taxon>Xylariales incertae sedis</taxon>
        <taxon>Monosporascus</taxon>
    </lineage>
</organism>
<accession>A0ABY0HAB9</accession>
<gene>
    <name evidence="1" type="ORF">DL762_003484</name>
</gene>
<dbReference type="EMBL" id="QJNS01000080">
    <property type="protein sequence ID" value="RYO88904.1"/>
    <property type="molecule type" value="Genomic_DNA"/>
</dbReference>
<name>A0ABY0HAB9_9PEZI</name>
<reference evidence="1 2" key="1">
    <citation type="submission" date="2018-06" db="EMBL/GenBank/DDBJ databases">
        <title>Complete Genomes of Monosporascus.</title>
        <authorList>
            <person name="Robinson A.J."/>
            <person name="Natvig D.O."/>
        </authorList>
    </citation>
    <scope>NUCLEOTIDE SEQUENCE [LARGE SCALE GENOMIC DNA]</scope>
    <source>
        <strain evidence="1 2">CBS 609.92</strain>
    </source>
</reference>
<evidence type="ECO:0000313" key="1">
    <source>
        <dbReference type="EMBL" id="RYO88904.1"/>
    </source>
</evidence>
<dbReference type="Proteomes" id="UP000294003">
    <property type="component" value="Unassembled WGS sequence"/>
</dbReference>
<keyword evidence="2" id="KW-1185">Reference proteome</keyword>
<comment type="caution">
    <text evidence="1">The sequence shown here is derived from an EMBL/GenBank/DDBJ whole genome shotgun (WGS) entry which is preliminary data.</text>
</comment>
<protein>
    <submittedName>
        <fullName evidence="1">Uncharacterized protein</fullName>
    </submittedName>
</protein>
<evidence type="ECO:0000313" key="2">
    <source>
        <dbReference type="Proteomes" id="UP000294003"/>
    </source>
</evidence>